<dbReference type="RefSeq" id="WP_290249413.1">
    <property type="nucleotide sequence ID" value="NZ_JAUFQT010000002.1"/>
</dbReference>
<proteinExistence type="predicted"/>
<accession>A0ABV5J8M5</accession>
<protein>
    <submittedName>
        <fullName evidence="1">Uncharacterized protein</fullName>
    </submittedName>
</protein>
<gene>
    <name evidence="1" type="ORF">ACFFUR_11995</name>
</gene>
<sequence>MIVSSVFRPILELSIYHNYFLNEGQNNFWAMDAEEKAERLKSYDWREIFEVTPTIKTQNILQGQNMVFYASKSGFKLGIKVKPEDEKIPYISLSPETGLTFLIQIRDPYFWNYTGLQWDQDSLLYFSNKTPDLPEPFSFERILMIQQNKLVNGDFVIKGNNRIDLLDKYTHQPSINLAGLIHIQMKGDTGQSSLINNNGKLKNNLPHFKIHFDNQKTIWKYINKKKAIEMETKNALPLTKYGYIQLDPQSDLKSTPPDVENYALPNPNPYRITLESNKIYSEIFI</sequence>
<evidence type="ECO:0000313" key="2">
    <source>
        <dbReference type="Proteomes" id="UP001589654"/>
    </source>
</evidence>
<name>A0ABV5J8M5_9BACT</name>
<reference evidence="1 2" key="1">
    <citation type="submission" date="2024-09" db="EMBL/GenBank/DDBJ databases">
        <authorList>
            <person name="Sun Q."/>
            <person name="Mori K."/>
        </authorList>
    </citation>
    <scope>NUCLEOTIDE SEQUENCE [LARGE SCALE GENOMIC DNA]</scope>
    <source>
        <strain evidence="1 2">CECT 7682</strain>
    </source>
</reference>
<organism evidence="1 2">
    <name type="scientific">Echinicola jeungdonensis</name>
    <dbReference type="NCBI Taxonomy" id="709343"/>
    <lineage>
        <taxon>Bacteria</taxon>
        <taxon>Pseudomonadati</taxon>
        <taxon>Bacteroidota</taxon>
        <taxon>Cytophagia</taxon>
        <taxon>Cytophagales</taxon>
        <taxon>Cyclobacteriaceae</taxon>
        <taxon>Echinicola</taxon>
    </lineage>
</organism>
<keyword evidence="2" id="KW-1185">Reference proteome</keyword>
<comment type="caution">
    <text evidence="1">The sequence shown here is derived from an EMBL/GenBank/DDBJ whole genome shotgun (WGS) entry which is preliminary data.</text>
</comment>
<dbReference type="Proteomes" id="UP001589654">
    <property type="component" value="Unassembled WGS sequence"/>
</dbReference>
<evidence type="ECO:0000313" key="1">
    <source>
        <dbReference type="EMBL" id="MFB9212530.1"/>
    </source>
</evidence>
<dbReference type="EMBL" id="JBHMEW010000062">
    <property type="protein sequence ID" value="MFB9212530.1"/>
    <property type="molecule type" value="Genomic_DNA"/>
</dbReference>